<keyword evidence="3" id="KW-1185">Reference proteome</keyword>
<accession>A0A7Y9LFY8</accession>
<name>A0A7Y9LFY8_9ACTN</name>
<proteinExistence type="predicted"/>
<dbReference type="EMBL" id="JACCBU010000001">
    <property type="protein sequence ID" value="NYE75480.1"/>
    <property type="molecule type" value="Genomic_DNA"/>
</dbReference>
<gene>
    <name evidence="2" type="ORF">BKA15_006809</name>
</gene>
<feature type="transmembrane region" description="Helical" evidence="1">
    <location>
        <begin position="70"/>
        <end position="100"/>
    </location>
</feature>
<feature type="transmembrane region" description="Helical" evidence="1">
    <location>
        <begin position="21"/>
        <end position="50"/>
    </location>
</feature>
<dbReference type="RefSeq" id="WP_179757975.1">
    <property type="nucleotide sequence ID" value="NZ_JACCBU010000001.1"/>
</dbReference>
<comment type="caution">
    <text evidence="2">The sequence shown here is derived from an EMBL/GenBank/DDBJ whole genome shotgun (WGS) entry which is preliminary data.</text>
</comment>
<evidence type="ECO:0000313" key="2">
    <source>
        <dbReference type="EMBL" id="NYE75480.1"/>
    </source>
</evidence>
<sequence>MTERLELQPGPLIPDSLPVRGALFGAAIGFGGSLCYLMVSMIIGYAPVLVAELANTWPITGPQLPTTPMIAAFYLIVALLYGVLPATVAGLVAGAIIGLILRLRPPQPLAEWLTGTLVCVAALAVLVGVFAAFLPDLAGSGLAAVFLAPSLIFVLAGGPFAILLRRYAEGRAAIRSRSRTA</sequence>
<keyword evidence="1" id="KW-0812">Transmembrane</keyword>
<organism evidence="2 3">
    <name type="scientific">Microlunatus parietis</name>
    <dbReference type="NCBI Taxonomy" id="682979"/>
    <lineage>
        <taxon>Bacteria</taxon>
        <taxon>Bacillati</taxon>
        <taxon>Actinomycetota</taxon>
        <taxon>Actinomycetes</taxon>
        <taxon>Propionibacteriales</taxon>
        <taxon>Propionibacteriaceae</taxon>
        <taxon>Microlunatus</taxon>
    </lineage>
</organism>
<dbReference type="Proteomes" id="UP000569914">
    <property type="component" value="Unassembled WGS sequence"/>
</dbReference>
<dbReference type="AlphaFoldDB" id="A0A7Y9LFY8"/>
<keyword evidence="1" id="KW-1133">Transmembrane helix</keyword>
<keyword evidence="1" id="KW-0472">Membrane</keyword>
<protein>
    <submittedName>
        <fullName evidence="2">Uncharacterized protein</fullName>
    </submittedName>
</protein>
<feature type="transmembrane region" description="Helical" evidence="1">
    <location>
        <begin position="112"/>
        <end position="134"/>
    </location>
</feature>
<feature type="transmembrane region" description="Helical" evidence="1">
    <location>
        <begin position="140"/>
        <end position="164"/>
    </location>
</feature>
<evidence type="ECO:0000313" key="3">
    <source>
        <dbReference type="Proteomes" id="UP000569914"/>
    </source>
</evidence>
<evidence type="ECO:0000256" key="1">
    <source>
        <dbReference type="SAM" id="Phobius"/>
    </source>
</evidence>
<reference evidence="2 3" key="1">
    <citation type="submission" date="2020-07" db="EMBL/GenBank/DDBJ databases">
        <title>Sequencing the genomes of 1000 actinobacteria strains.</title>
        <authorList>
            <person name="Klenk H.-P."/>
        </authorList>
    </citation>
    <scope>NUCLEOTIDE SEQUENCE [LARGE SCALE GENOMIC DNA]</scope>
    <source>
        <strain evidence="2 3">DSM 22083</strain>
    </source>
</reference>